<dbReference type="GO" id="GO:0008104">
    <property type="term" value="P:intracellular protein localization"/>
    <property type="evidence" value="ECO:0007669"/>
    <property type="project" value="UniProtKB-ARBA"/>
</dbReference>
<dbReference type="PROSITE" id="PS50106">
    <property type="entry name" value="PDZ"/>
    <property type="match status" value="1"/>
</dbReference>
<sequence length="687" mass="77006">MSNGPSFLLLHSTVLSQTEPHLRMITSHRNGGPGYVIEDPMGPVSGTEGLGSEAKLQQRERAVDCPPGDKVVGTGSSVVQGSRCSAQMERIQRYQEELRRKREENANKGKHEIDLNASLRLKKLAQNPAKTGIDNPTFEAPKAGKENKDGSPPLELEELLEALRRVQSCLVDAQSQADVALVLGLLHKEDFQSAFAVHSAVAQQMQPRGSPPLPLTAQARSLYHEVQCILQSSHQEEGVELRSLLTTPHFQALMQAHDSVAEQELEPDPEERLIQYLGETVKLVRLEKASDIPLGATVRNEMDSVVVSRVVKGGTAERSGLLAEGDEILEINGVPVRGKNVNEVHDLLVEMHGTLTFLLIPSSQNKTPSHRQTVMHVRAYFNYDPSDDPYVPCRELGLSFQKGDILHIISQDDPSWWQAYRDGDEDSQPLAGLPLITFHISFHPGKLWCAMKNKKQRKKTMYNPNRNVDYYADEILTYEEMALYHQPANRKRPIALIGPPNSGQDELRQRLLSIEPDRFAGAVPHTTRNPRIHERNGREYHFVNQLAFEADVAAGKFIESGEYERNLYGTSSDSVRQVINSGRIGLLCLHTKSLRVLRSSNLKPYVIFIAPPSQERLRTLLAKDGKNPKPEELKELIEKAREMEQAYGHLFDVAIVNGEPDTAFHELLRLINKLDTEPQWVPSSWLC</sequence>
<evidence type="ECO:0000259" key="17">
    <source>
        <dbReference type="PROSITE" id="PS50052"/>
    </source>
</evidence>
<evidence type="ECO:0000256" key="15">
    <source>
        <dbReference type="SAM" id="Coils"/>
    </source>
</evidence>
<dbReference type="InterPro" id="IPR014775">
    <property type="entry name" value="L27_C"/>
</dbReference>
<comment type="subcellular location">
    <subcellularLocation>
        <location evidence="2">Apical cell membrane</location>
    </subcellularLocation>
    <subcellularLocation>
        <location evidence="3">Cell junction</location>
        <location evidence="3">Tight junction</location>
    </subcellularLocation>
    <subcellularLocation>
        <location evidence="1">Cell membrane</location>
        <topology evidence="1">Peripheral membrane protein</topology>
    </subcellularLocation>
</comment>
<evidence type="ECO:0000256" key="7">
    <source>
        <dbReference type="ARBA" id="ARBA00022475"/>
    </source>
</evidence>
<dbReference type="InterPro" id="IPR008145">
    <property type="entry name" value="GK/Ca_channel_bsu"/>
</dbReference>
<dbReference type="InterPro" id="IPR027417">
    <property type="entry name" value="P-loop_NTPase"/>
</dbReference>
<feature type="domain" description="L27" evidence="19">
    <location>
        <begin position="152"/>
        <end position="209"/>
    </location>
</feature>
<dbReference type="InterPro" id="IPR035601">
    <property type="entry name" value="MPP5_SH3"/>
</dbReference>
<dbReference type="InterPro" id="IPR036028">
    <property type="entry name" value="SH3-like_dom_sf"/>
</dbReference>
<dbReference type="Pfam" id="PF02828">
    <property type="entry name" value="L27"/>
    <property type="match status" value="1"/>
</dbReference>
<evidence type="ECO:0000256" key="9">
    <source>
        <dbReference type="ARBA" id="ARBA00022741"/>
    </source>
</evidence>
<dbReference type="Proteomes" id="UP000694402">
    <property type="component" value="Unassembled WGS sequence"/>
</dbReference>
<dbReference type="GO" id="GO:0005524">
    <property type="term" value="F:ATP binding"/>
    <property type="evidence" value="ECO:0007669"/>
    <property type="project" value="UniProtKB-KW"/>
</dbReference>
<evidence type="ECO:0000259" key="19">
    <source>
        <dbReference type="PROSITE" id="PS51022"/>
    </source>
</evidence>
<evidence type="ECO:0000256" key="10">
    <source>
        <dbReference type="ARBA" id="ARBA00022840"/>
    </source>
</evidence>
<dbReference type="GeneTree" id="ENSGT00940000156087"/>
<evidence type="ECO:0000256" key="4">
    <source>
        <dbReference type="ARBA" id="ARBA00007014"/>
    </source>
</evidence>
<dbReference type="PROSITE" id="PS00856">
    <property type="entry name" value="GUANYLATE_KINASE_1"/>
    <property type="match status" value="1"/>
</dbReference>
<feature type="region of interest" description="Disordered" evidence="16">
    <location>
        <begin position="129"/>
        <end position="152"/>
    </location>
</feature>
<evidence type="ECO:0000313" key="20">
    <source>
        <dbReference type="Ensembl" id="ENSOTSP00005010815.2"/>
    </source>
</evidence>
<feature type="domain" description="PDZ" evidence="18">
    <location>
        <begin position="283"/>
        <end position="363"/>
    </location>
</feature>
<keyword evidence="12" id="KW-0472">Membrane</keyword>
<keyword evidence="8" id="KW-0677">Repeat</keyword>
<dbReference type="InterPro" id="IPR050716">
    <property type="entry name" value="MAGUK"/>
</dbReference>
<dbReference type="SUPFAM" id="SSF52540">
    <property type="entry name" value="P-loop containing nucleoside triphosphate hydrolases"/>
    <property type="match status" value="1"/>
</dbReference>
<reference evidence="20" key="1">
    <citation type="submission" date="2025-08" db="UniProtKB">
        <authorList>
            <consortium name="Ensembl"/>
        </authorList>
    </citation>
    <scope>IDENTIFICATION</scope>
</reference>
<dbReference type="SMART" id="SM00569">
    <property type="entry name" value="L27"/>
    <property type="match status" value="2"/>
</dbReference>
<feature type="domain" description="Guanylate kinase-like" evidence="17">
    <location>
        <begin position="491"/>
        <end position="672"/>
    </location>
</feature>
<evidence type="ECO:0000256" key="12">
    <source>
        <dbReference type="ARBA" id="ARBA00023136"/>
    </source>
</evidence>
<dbReference type="InterPro" id="IPR001478">
    <property type="entry name" value="PDZ"/>
</dbReference>
<evidence type="ECO:0000313" key="21">
    <source>
        <dbReference type="Proteomes" id="UP000694402"/>
    </source>
</evidence>
<dbReference type="PANTHER" id="PTHR23122">
    <property type="entry name" value="MEMBRANE-ASSOCIATED GUANYLATE KINASE MAGUK"/>
    <property type="match status" value="1"/>
</dbReference>
<dbReference type="InterPro" id="IPR001452">
    <property type="entry name" value="SH3_domain"/>
</dbReference>
<dbReference type="Gene3D" id="2.30.42.10">
    <property type="match status" value="1"/>
</dbReference>
<accession>A0A8C8CEB7</accession>
<dbReference type="InterPro" id="IPR008144">
    <property type="entry name" value="Guanylate_kin-like_dom"/>
</dbReference>
<dbReference type="Pfam" id="PF00595">
    <property type="entry name" value="PDZ"/>
    <property type="match status" value="1"/>
</dbReference>
<evidence type="ECO:0000256" key="2">
    <source>
        <dbReference type="ARBA" id="ARBA00004221"/>
    </source>
</evidence>
<evidence type="ECO:0000256" key="13">
    <source>
        <dbReference type="ARBA" id="ARBA00024392"/>
    </source>
</evidence>
<dbReference type="SMART" id="SM00228">
    <property type="entry name" value="PDZ"/>
    <property type="match status" value="1"/>
</dbReference>
<dbReference type="GO" id="GO:0016324">
    <property type="term" value="C:apical plasma membrane"/>
    <property type="evidence" value="ECO:0007669"/>
    <property type="project" value="UniProtKB-SubCell"/>
</dbReference>
<evidence type="ECO:0000256" key="1">
    <source>
        <dbReference type="ARBA" id="ARBA00004202"/>
    </source>
</evidence>
<evidence type="ECO:0000259" key="18">
    <source>
        <dbReference type="PROSITE" id="PS50106"/>
    </source>
</evidence>
<dbReference type="InterPro" id="IPR004172">
    <property type="entry name" value="L27_dom"/>
</dbReference>
<evidence type="ECO:0000256" key="3">
    <source>
        <dbReference type="ARBA" id="ARBA00004435"/>
    </source>
</evidence>
<keyword evidence="9" id="KW-0547">Nucleotide-binding</keyword>
<keyword evidence="5" id="KW-0796">Tight junction</keyword>
<dbReference type="Pfam" id="PF09060">
    <property type="entry name" value="L27_N"/>
    <property type="match status" value="1"/>
</dbReference>
<evidence type="ECO:0000256" key="6">
    <source>
        <dbReference type="ARBA" id="ARBA00022443"/>
    </source>
</evidence>
<dbReference type="Pfam" id="PF00625">
    <property type="entry name" value="Guanylate_kin"/>
    <property type="match status" value="1"/>
</dbReference>
<name>A0A8C8CEB7_ONCTS</name>
<protein>
    <recommendedName>
        <fullName evidence="13">Protein PALS1</fullName>
    </recommendedName>
    <alternativeName>
        <fullName evidence="14">Protein associated with Lin-7 1</fullName>
    </alternativeName>
</protein>
<evidence type="ECO:0000256" key="16">
    <source>
        <dbReference type="SAM" id="MobiDB-lite"/>
    </source>
</evidence>
<keyword evidence="7" id="KW-1003">Cell membrane</keyword>
<dbReference type="SUPFAM" id="SSF50156">
    <property type="entry name" value="PDZ domain-like"/>
    <property type="match status" value="1"/>
</dbReference>
<keyword evidence="15" id="KW-0175">Coiled coil</keyword>
<dbReference type="Pfam" id="PF07653">
    <property type="entry name" value="SH3_2"/>
    <property type="match status" value="1"/>
</dbReference>
<gene>
    <name evidence="20" type="primary">LOC112250466</name>
</gene>
<keyword evidence="10" id="KW-0067">ATP-binding</keyword>
<dbReference type="InterPro" id="IPR036892">
    <property type="entry name" value="L27_dom_sf"/>
</dbReference>
<dbReference type="Gene3D" id="3.40.50.300">
    <property type="entry name" value="P-loop containing nucleotide triphosphate hydrolases"/>
    <property type="match status" value="1"/>
</dbReference>
<dbReference type="AlphaFoldDB" id="A0A8C8CEB7"/>
<dbReference type="CDD" id="cd12036">
    <property type="entry name" value="SH3_MPP5"/>
    <property type="match status" value="1"/>
</dbReference>
<dbReference type="Gene3D" id="2.30.30.40">
    <property type="entry name" value="SH3 Domains"/>
    <property type="match status" value="1"/>
</dbReference>
<keyword evidence="21" id="KW-1185">Reference proteome</keyword>
<dbReference type="PROSITE" id="PS51022">
    <property type="entry name" value="L27"/>
    <property type="match status" value="2"/>
</dbReference>
<evidence type="ECO:0000256" key="8">
    <source>
        <dbReference type="ARBA" id="ARBA00022737"/>
    </source>
</evidence>
<dbReference type="CDD" id="cd06798">
    <property type="entry name" value="PDZ_MPP5-like"/>
    <property type="match status" value="1"/>
</dbReference>
<dbReference type="Ensembl" id="ENSOTST00005011930.2">
    <property type="protein sequence ID" value="ENSOTSP00005010815.2"/>
    <property type="gene ID" value="ENSOTSG00005003904.2"/>
</dbReference>
<dbReference type="Gene3D" id="1.10.287.650">
    <property type="entry name" value="L27 domain"/>
    <property type="match status" value="2"/>
</dbReference>
<dbReference type="GO" id="GO:0005923">
    <property type="term" value="C:bicellular tight junction"/>
    <property type="evidence" value="ECO:0007669"/>
    <property type="project" value="UniProtKB-SubCell"/>
</dbReference>
<dbReference type="PROSITE" id="PS50052">
    <property type="entry name" value="GUANYLATE_KINASE_2"/>
    <property type="match status" value="1"/>
</dbReference>
<feature type="domain" description="L27" evidence="19">
    <location>
        <begin position="212"/>
        <end position="268"/>
    </location>
</feature>
<dbReference type="SMART" id="SM00072">
    <property type="entry name" value="GuKc"/>
    <property type="match status" value="1"/>
</dbReference>
<keyword evidence="6" id="KW-0728">SH3 domain</keyword>
<evidence type="ECO:0000256" key="14">
    <source>
        <dbReference type="ARBA" id="ARBA00031033"/>
    </source>
</evidence>
<comment type="similarity">
    <text evidence="4">Belongs to the MAGUK family.</text>
</comment>
<reference evidence="20" key="2">
    <citation type="submission" date="2025-09" db="UniProtKB">
        <authorList>
            <consortium name="Ensembl"/>
        </authorList>
    </citation>
    <scope>IDENTIFICATION</scope>
</reference>
<dbReference type="InterPro" id="IPR015145">
    <property type="entry name" value="L27_N"/>
</dbReference>
<proteinExistence type="inferred from homology"/>
<keyword evidence="11" id="KW-0965">Cell junction</keyword>
<organism evidence="20 21">
    <name type="scientific">Oncorhynchus tshawytscha</name>
    <name type="common">Chinook salmon</name>
    <name type="synonym">Salmo tshawytscha</name>
    <dbReference type="NCBI Taxonomy" id="74940"/>
    <lineage>
        <taxon>Eukaryota</taxon>
        <taxon>Metazoa</taxon>
        <taxon>Chordata</taxon>
        <taxon>Craniata</taxon>
        <taxon>Vertebrata</taxon>
        <taxon>Euteleostomi</taxon>
        <taxon>Actinopterygii</taxon>
        <taxon>Neopterygii</taxon>
        <taxon>Teleostei</taxon>
        <taxon>Protacanthopterygii</taxon>
        <taxon>Salmoniformes</taxon>
        <taxon>Salmonidae</taxon>
        <taxon>Salmoninae</taxon>
        <taxon>Oncorhynchus</taxon>
    </lineage>
</organism>
<dbReference type="SUPFAM" id="SSF50044">
    <property type="entry name" value="SH3-domain"/>
    <property type="match status" value="1"/>
</dbReference>
<evidence type="ECO:0000256" key="11">
    <source>
        <dbReference type="ARBA" id="ARBA00022949"/>
    </source>
</evidence>
<dbReference type="SUPFAM" id="SSF101288">
    <property type="entry name" value="L27 domain"/>
    <property type="match status" value="2"/>
</dbReference>
<feature type="coiled-coil region" evidence="15">
    <location>
        <begin position="84"/>
        <end position="111"/>
    </location>
</feature>
<dbReference type="InterPro" id="IPR020590">
    <property type="entry name" value="Guanylate_kinase_CS"/>
</dbReference>
<evidence type="ECO:0000256" key="5">
    <source>
        <dbReference type="ARBA" id="ARBA00022427"/>
    </source>
</evidence>
<dbReference type="InterPro" id="IPR036034">
    <property type="entry name" value="PDZ_sf"/>
</dbReference>
<dbReference type="CDD" id="cd00071">
    <property type="entry name" value="GMPK"/>
    <property type="match status" value="1"/>
</dbReference>